<dbReference type="Proteomes" id="UP001189429">
    <property type="component" value="Unassembled WGS sequence"/>
</dbReference>
<feature type="region of interest" description="Disordered" evidence="1">
    <location>
        <begin position="112"/>
        <end position="147"/>
    </location>
</feature>
<dbReference type="EMBL" id="CAUYUJ010014709">
    <property type="protein sequence ID" value="CAK0845006.1"/>
    <property type="molecule type" value="Genomic_DNA"/>
</dbReference>
<evidence type="ECO:0000256" key="1">
    <source>
        <dbReference type="SAM" id="MobiDB-lite"/>
    </source>
</evidence>
<proteinExistence type="predicted"/>
<sequence length="196" mass="19935">MRTPQRCSGALASGQPRAQPGARLKGRPHGEVGRGGPLRAAWPTGRRGAARETSPAGQPRQQICAERAATLGAPSMPERLRSHSDSLLPVLPLLAASPSAVLLAAAAAWAGQDGPRHPARRRQLRPPPCPSAGPAAASATVPGGLRGDAASDLGKSSCCTMRPGADGLNLSARTSTALSACTKFMSLNSVRLSASS</sequence>
<comment type="caution">
    <text evidence="2">The sequence shown here is derived from an EMBL/GenBank/DDBJ whole genome shotgun (WGS) entry which is preliminary data.</text>
</comment>
<name>A0ABN9TH77_9DINO</name>
<protein>
    <submittedName>
        <fullName evidence="2">Uncharacterized protein</fullName>
    </submittedName>
</protein>
<gene>
    <name evidence="2" type="ORF">PCOR1329_LOCUS38937</name>
</gene>
<evidence type="ECO:0000313" key="3">
    <source>
        <dbReference type="Proteomes" id="UP001189429"/>
    </source>
</evidence>
<organism evidence="2 3">
    <name type="scientific">Prorocentrum cordatum</name>
    <dbReference type="NCBI Taxonomy" id="2364126"/>
    <lineage>
        <taxon>Eukaryota</taxon>
        <taxon>Sar</taxon>
        <taxon>Alveolata</taxon>
        <taxon>Dinophyceae</taxon>
        <taxon>Prorocentrales</taxon>
        <taxon>Prorocentraceae</taxon>
        <taxon>Prorocentrum</taxon>
    </lineage>
</organism>
<keyword evidence="3" id="KW-1185">Reference proteome</keyword>
<feature type="non-terminal residue" evidence="2">
    <location>
        <position position="196"/>
    </location>
</feature>
<accession>A0ABN9TH77</accession>
<reference evidence="2" key="1">
    <citation type="submission" date="2023-10" db="EMBL/GenBank/DDBJ databases">
        <authorList>
            <person name="Chen Y."/>
            <person name="Shah S."/>
            <person name="Dougan E. K."/>
            <person name="Thang M."/>
            <person name="Chan C."/>
        </authorList>
    </citation>
    <scope>NUCLEOTIDE SEQUENCE [LARGE SCALE GENOMIC DNA]</scope>
</reference>
<evidence type="ECO:0000313" key="2">
    <source>
        <dbReference type="EMBL" id="CAK0845006.1"/>
    </source>
</evidence>
<feature type="region of interest" description="Disordered" evidence="1">
    <location>
        <begin position="1"/>
        <end position="61"/>
    </location>
</feature>